<name>A0AAJ4MVT8_9BURK</name>
<dbReference type="EMBL" id="CP071520">
    <property type="protein sequence ID" value="QSX98095.1"/>
    <property type="molecule type" value="Genomic_DNA"/>
</dbReference>
<gene>
    <name evidence="2" type="ORF">J3P46_09395</name>
</gene>
<accession>A0AAJ4MVT8</accession>
<dbReference type="AlphaFoldDB" id="A0AAJ4MVT8"/>
<sequence length="50" mass="5393">MAGPFKMANAAKQQLYNMASWKYGKHGKPGNAAGRQENMAVKAKKLPMAA</sequence>
<organism evidence="2 3">
    <name type="scientific">Janthinobacterium lividum</name>
    <dbReference type="NCBI Taxonomy" id="29581"/>
    <lineage>
        <taxon>Bacteria</taxon>
        <taxon>Pseudomonadati</taxon>
        <taxon>Pseudomonadota</taxon>
        <taxon>Betaproteobacteria</taxon>
        <taxon>Burkholderiales</taxon>
        <taxon>Oxalobacteraceae</taxon>
        <taxon>Janthinobacterium</taxon>
    </lineage>
</organism>
<evidence type="ECO:0000256" key="1">
    <source>
        <dbReference type="SAM" id="MobiDB-lite"/>
    </source>
</evidence>
<evidence type="ECO:0000313" key="2">
    <source>
        <dbReference type="EMBL" id="QSX98095.1"/>
    </source>
</evidence>
<proteinExistence type="predicted"/>
<feature type="region of interest" description="Disordered" evidence="1">
    <location>
        <begin position="27"/>
        <end position="50"/>
    </location>
</feature>
<dbReference type="Proteomes" id="UP000662821">
    <property type="component" value="Chromosome"/>
</dbReference>
<protein>
    <submittedName>
        <fullName evidence="2">Uncharacterized protein</fullName>
    </submittedName>
</protein>
<evidence type="ECO:0000313" key="3">
    <source>
        <dbReference type="Proteomes" id="UP000662821"/>
    </source>
</evidence>
<reference evidence="2 3" key="1">
    <citation type="submission" date="2021-03" db="EMBL/GenBank/DDBJ databases">
        <title>Draft genome sequence of Janthinobacterium sp. strain PLB02 isolated from infected primmorphs (Lubomirskia baicalensis).</title>
        <authorList>
            <person name="Chernogor L.I."/>
            <person name="Belikov S.I."/>
            <person name="Petrushin I.S."/>
        </authorList>
    </citation>
    <scope>NUCLEOTIDE SEQUENCE [LARGE SCALE GENOMIC DNA]</scope>
    <source>
        <strain evidence="2 3">PLB02</strain>
    </source>
</reference>
<dbReference type="RefSeq" id="WP_180278305.1">
    <property type="nucleotide sequence ID" value="NZ_CP071520.1"/>
</dbReference>